<feature type="domain" description="LXG" evidence="3">
    <location>
        <begin position="1"/>
        <end position="234"/>
    </location>
</feature>
<evidence type="ECO:0000256" key="1">
    <source>
        <dbReference type="ARBA" id="ARBA00034117"/>
    </source>
</evidence>
<feature type="coiled-coil region" evidence="2">
    <location>
        <begin position="6"/>
        <end position="40"/>
    </location>
</feature>
<dbReference type="EMBL" id="CP065647">
    <property type="protein sequence ID" value="QPR72984.1"/>
    <property type="molecule type" value="Genomic_DNA"/>
</dbReference>
<keyword evidence="2" id="KW-0175">Coiled coil</keyword>
<dbReference type="PANTHER" id="PTHR34976">
    <property type="entry name" value="RIBONUCLEASE YQCG-RELATED"/>
    <property type="match status" value="1"/>
</dbReference>
<reference evidence="5 6" key="1">
    <citation type="submission" date="2019-06" db="EMBL/GenBank/DDBJ databases">
        <title>Genome sequence analysis of &gt;100 Bacillus licheniformis strains suggests intrinsic resistance to this species.</title>
        <authorList>
            <person name="Wels M."/>
            <person name="Siezen R.J."/>
            <person name="Johansen E."/>
            <person name="Stuer-Lauridsen B."/>
            <person name="Bjerre K."/>
            <person name="Nielsen B.K.K."/>
        </authorList>
    </citation>
    <scope>NUCLEOTIDE SEQUENCE [LARGE SCALE GENOMIC DNA]</scope>
    <source>
        <strain evidence="5 6">BAC-16736</strain>
    </source>
</reference>
<dbReference type="OMA" id="YSASEHI"/>
<dbReference type="EMBL" id="NILC01000014">
    <property type="protein sequence ID" value="TWL30796.1"/>
    <property type="molecule type" value="Genomic_DNA"/>
</dbReference>
<accession>A0A1Y0YAT7</accession>
<dbReference type="RefSeq" id="WP_003178817.1">
    <property type="nucleotide sequence ID" value="NZ_BEXU01000019.1"/>
</dbReference>
<evidence type="ECO:0000256" key="2">
    <source>
        <dbReference type="SAM" id="Coils"/>
    </source>
</evidence>
<organism evidence="5 6">
    <name type="scientific">Bacillus licheniformis</name>
    <dbReference type="NCBI Taxonomy" id="1402"/>
    <lineage>
        <taxon>Bacteria</taxon>
        <taxon>Bacillati</taxon>
        <taxon>Bacillota</taxon>
        <taxon>Bacilli</taxon>
        <taxon>Bacillales</taxon>
        <taxon>Bacillaceae</taxon>
        <taxon>Bacillus</taxon>
    </lineage>
</organism>
<evidence type="ECO:0000313" key="6">
    <source>
        <dbReference type="Proteomes" id="UP000435910"/>
    </source>
</evidence>
<dbReference type="PROSITE" id="PS51756">
    <property type="entry name" value="LXG"/>
    <property type="match status" value="1"/>
</dbReference>
<comment type="similarity">
    <text evidence="1">In the N-terminal section; belongs to the LXG family.</text>
</comment>
<dbReference type="Proteomes" id="UP000435910">
    <property type="component" value="Unassembled WGS sequence"/>
</dbReference>
<proteinExistence type="inferred from homology"/>
<evidence type="ECO:0000313" key="7">
    <source>
        <dbReference type="Proteomes" id="UP000595038"/>
    </source>
</evidence>
<dbReference type="PANTHER" id="PTHR34976:SF2">
    <property type="entry name" value="TYPE VII SECRETION SYSTEM PROTEIN ESSD"/>
    <property type="match status" value="1"/>
</dbReference>
<dbReference type="GeneID" id="92858646"/>
<dbReference type="InterPro" id="IPR006829">
    <property type="entry name" value="LXG_dom"/>
</dbReference>
<protein>
    <submittedName>
        <fullName evidence="4">LXG domain-containing protein</fullName>
    </submittedName>
    <submittedName>
        <fullName evidence="5">Ribonuclease YqcG</fullName>
    </submittedName>
</protein>
<reference evidence="4 7" key="2">
    <citation type="submission" date="2020-12" db="EMBL/GenBank/DDBJ databases">
        <title>FDA dAtabase for Regulatory Grade micrObial Sequences (FDA-ARGOS): Supporting development and validation of Infectious Disease Dx tests.</title>
        <authorList>
            <person name="Nelson B."/>
            <person name="Plummer A."/>
            <person name="Tallon L."/>
            <person name="Sadzewicz L."/>
            <person name="Zhao X."/>
            <person name="Boylan J."/>
            <person name="Ott S."/>
            <person name="Bowen H."/>
            <person name="Vavikolanu K."/>
            <person name="Mehta A."/>
            <person name="Aluvathingal J."/>
            <person name="Nadendla S."/>
            <person name="Myers T."/>
            <person name="Yan Y."/>
            <person name="Sichtig H."/>
        </authorList>
    </citation>
    <scope>NUCLEOTIDE SEQUENCE [LARGE SCALE GENOMIC DNA]</scope>
    <source>
        <strain evidence="4 7">FDAARGOS_923</strain>
    </source>
</reference>
<sequence length="246" mass="27799">MKVYEAETLISAMKQRSDEYKNLREQLVSLKKALNSVAELDEFQGKGADAIKAFYRDLSGVVDGWLDLTDMQIQFLNGVSSAAENAGLSEDTFVDVQFLEQELANVHIHSQNMVSAQQQELSNILGQIDDLISLQPFSSDEIKQQLDAANQNRKDTIKAVEDLDGLLKREYSASEHIQQMIQTDYSALIDATGKGKNASPLNYNSHIYQNSEVYKMKHRMHQEARSYIANKQKQYETGKAEKAEEL</sequence>
<dbReference type="Proteomes" id="UP000595038">
    <property type="component" value="Chromosome"/>
</dbReference>
<evidence type="ECO:0000313" key="5">
    <source>
        <dbReference type="EMBL" id="TWL30796.1"/>
    </source>
</evidence>
<evidence type="ECO:0000313" key="4">
    <source>
        <dbReference type="EMBL" id="QPR72984.1"/>
    </source>
</evidence>
<gene>
    <name evidence="5" type="ORF">CHCC16736_1830</name>
    <name evidence="4" type="ORF">I6G80_01260</name>
</gene>
<dbReference type="Pfam" id="PF04740">
    <property type="entry name" value="LXG"/>
    <property type="match status" value="1"/>
</dbReference>
<dbReference type="Gene3D" id="1.20.58.60">
    <property type="match status" value="1"/>
</dbReference>
<dbReference type="AlphaFoldDB" id="A0A1Y0YAT7"/>
<dbReference type="InterPro" id="IPR051768">
    <property type="entry name" value="Bact_secretion_toxin"/>
</dbReference>
<name>A0A1Y0YAT7_BACLI</name>
<evidence type="ECO:0000259" key="3">
    <source>
        <dbReference type="PROSITE" id="PS51756"/>
    </source>
</evidence>